<dbReference type="OrthoDB" id="9769481at2"/>
<dbReference type="InterPro" id="IPR029058">
    <property type="entry name" value="AB_hydrolase_fold"/>
</dbReference>
<dbReference type="InterPro" id="IPR024499">
    <property type="entry name" value="Mbeg1-like"/>
</dbReference>
<organism evidence="1 2">
    <name type="scientific">Bifidobacterium tibiigranuli</name>
    <dbReference type="NCBI Taxonomy" id="2172043"/>
    <lineage>
        <taxon>Bacteria</taxon>
        <taxon>Bacillati</taxon>
        <taxon>Actinomycetota</taxon>
        <taxon>Actinomycetes</taxon>
        <taxon>Bifidobacteriales</taxon>
        <taxon>Bifidobacteriaceae</taxon>
        <taxon>Bifidobacterium</taxon>
    </lineage>
</organism>
<dbReference type="Pfam" id="PF11187">
    <property type="entry name" value="Mbeg1-like"/>
    <property type="match status" value="1"/>
</dbReference>
<proteinExistence type="predicted"/>
<gene>
    <name evidence="1" type="ORF">DDE84_08440</name>
</gene>
<evidence type="ECO:0000313" key="1">
    <source>
        <dbReference type="EMBL" id="KAE8127495.1"/>
    </source>
</evidence>
<dbReference type="EMBL" id="QDAG01000008">
    <property type="protein sequence ID" value="KAE8127495.1"/>
    <property type="molecule type" value="Genomic_DNA"/>
</dbReference>
<dbReference type="RefSeq" id="WP_152581259.1">
    <property type="nucleotide sequence ID" value="NZ_JALCCS010000002.1"/>
</dbReference>
<accession>A0A5N6S004</accession>
<dbReference type="AlphaFoldDB" id="A0A5N6S004"/>
<reference evidence="1 2" key="1">
    <citation type="submission" date="2018-04" db="EMBL/GenBank/DDBJ databases">
        <authorList>
            <person name="Eckel V.P."/>
            <person name="Vogel R.F."/>
        </authorList>
    </citation>
    <scope>NUCLEOTIDE SEQUENCE [LARGE SCALE GENOMIC DNA]</scope>
    <source>
        <strain evidence="2">TMW 2.1764</strain>
    </source>
</reference>
<name>A0A5N6S004_9BIFI</name>
<dbReference type="Proteomes" id="UP000325415">
    <property type="component" value="Unassembled WGS sequence"/>
</dbReference>
<dbReference type="Gene3D" id="3.40.50.1820">
    <property type="entry name" value="alpha/beta hydrolase"/>
    <property type="match status" value="1"/>
</dbReference>
<comment type="caution">
    <text evidence="1">The sequence shown here is derived from an EMBL/GenBank/DDBJ whole genome shotgun (WGS) entry which is preliminary data.</text>
</comment>
<dbReference type="GeneID" id="78127707"/>
<dbReference type="SUPFAM" id="SSF53474">
    <property type="entry name" value="alpha/beta-Hydrolases"/>
    <property type="match status" value="1"/>
</dbReference>
<keyword evidence="2" id="KW-1185">Reference proteome</keyword>
<evidence type="ECO:0000313" key="2">
    <source>
        <dbReference type="Proteomes" id="UP000325415"/>
    </source>
</evidence>
<sequence length="417" mass="45576">MGNINDYTREETRDLSEHPFNAVDALVLASLAYCDVPDEVPRLSDITAKYGTLAVRARLFDLRHPIASLRTLRKAPFEGPTLAEVNACLVECRTEPADSNQPNQPDQPAQIDVAGFADPQLTNELYAAAASSPRFAGIRISAYNQRFSAQRQTQFAAETMQLPDGTLAIAFQGTDDSFVGWKEDFNMAFQYPVPAQEAASDYLQAVARVWNGPIMLLGHSKGGNLAVHAAMNAADDIQQRIVRVFSLDGPGFPSEVVTSPRYQAVVPKVEKIVPDSSIVGMILETPEPCVVVRSDQKGIMQHMAFSWQVQGGAFEVLPAIAPSSQYFNTSLNEWLGSLSHEQRQRAVDALFSILAASGTDHFSGVLGSLPKALPEMIGSFAGLSDEDRRNILFAANLLIRSTWSYRWRAQRGNGSDA</sequence>
<protein>
    <submittedName>
        <fullName evidence="1">DUF2974 domain-containing protein</fullName>
    </submittedName>
</protein>